<name>A0A8H7VJ11_9FUNG</name>
<proteinExistence type="predicted"/>
<sequence>MVQLSIKTLITLTIFAATTQAYVQYDGCPKSKSPRATCDNYVDCCATEFCDNGTCAPKDYYGCSATQNAGSICDGNDECCGNEQCNFYMDESETGVCELKKAWTGCKEGQHSGNICDGNDDCCDDERCNFYMEVSETGICEPKNITMTTQ</sequence>
<evidence type="ECO:0000313" key="2">
    <source>
        <dbReference type="EMBL" id="KAG2218273.1"/>
    </source>
</evidence>
<dbReference type="AlphaFoldDB" id="A0A8H7VJ11"/>
<accession>A0A8H7VJ11</accession>
<keyword evidence="1" id="KW-0732">Signal</keyword>
<keyword evidence="3" id="KW-1185">Reference proteome</keyword>
<dbReference type="Proteomes" id="UP000646827">
    <property type="component" value="Unassembled WGS sequence"/>
</dbReference>
<feature type="signal peptide" evidence="1">
    <location>
        <begin position="1"/>
        <end position="21"/>
    </location>
</feature>
<evidence type="ECO:0000256" key="1">
    <source>
        <dbReference type="SAM" id="SignalP"/>
    </source>
</evidence>
<protein>
    <submittedName>
        <fullName evidence="2">Uncharacterized protein</fullName>
    </submittedName>
</protein>
<organism evidence="2 3">
    <name type="scientific">Circinella minor</name>
    <dbReference type="NCBI Taxonomy" id="1195481"/>
    <lineage>
        <taxon>Eukaryota</taxon>
        <taxon>Fungi</taxon>
        <taxon>Fungi incertae sedis</taxon>
        <taxon>Mucoromycota</taxon>
        <taxon>Mucoromycotina</taxon>
        <taxon>Mucoromycetes</taxon>
        <taxon>Mucorales</taxon>
        <taxon>Lichtheimiaceae</taxon>
        <taxon>Circinella</taxon>
    </lineage>
</organism>
<comment type="caution">
    <text evidence="2">The sequence shown here is derived from an EMBL/GenBank/DDBJ whole genome shotgun (WGS) entry which is preliminary data.</text>
</comment>
<evidence type="ECO:0000313" key="3">
    <source>
        <dbReference type="Proteomes" id="UP000646827"/>
    </source>
</evidence>
<reference evidence="2 3" key="1">
    <citation type="submission" date="2020-12" db="EMBL/GenBank/DDBJ databases">
        <title>Metabolic potential, ecology and presence of endohyphal bacteria is reflected in genomic diversity of Mucoromycotina.</title>
        <authorList>
            <person name="Muszewska A."/>
            <person name="Okrasinska A."/>
            <person name="Steczkiewicz K."/>
            <person name="Drgas O."/>
            <person name="Orlowska M."/>
            <person name="Perlinska-Lenart U."/>
            <person name="Aleksandrzak-Piekarczyk T."/>
            <person name="Szatraj K."/>
            <person name="Zielenkiewicz U."/>
            <person name="Pilsyk S."/>
            <person name="Malc E."/>
            <person name="Mieczkowski P."/>
            <person name="Kruszewska J.S."/>
            <person name="Biernat P."/>
            <person name="Pawlowska J."/>
        </authorList>
    </citation>
    <scope>NUCLEOTIDE SEQUENCE [LARGE SCALE GENOMIC DNA]</scope>
    <source>
        <strain evidence="2 3">CBS 142.35</strain>
    </source>
</reference>
<dbReference type="OrthoDB" id="2269177at2759"/>
<dbReference type="EMBL" id="JAEPRB010000241">
    <property type="protein sequence ID" value="KAG2218273.1"/>
    <property type="molecule type" value="Genomic_DNA"/>
</dbReference>
<feature type="chain" id="PRO_5034954821" evidence="1">
    <location>
        <begin position="22"/>
        <end position="150"/>
    </location>
</feature>
<gene>
    <name evidence="2" type="ORF">INT45_000410</name>
</gene>